<dbReference type="PANTHER" id="PTHR47380">
    <property type="entry name" value="OS02G0533000 PROTEIN"/>
    <property type="match status" value="1"/>
</dbReference>
<keyword evidence="3" id="KW-1185">Reference proteome</keyword>
<dbReference type="RefSeq" id="WP_211423356.1">
    <property type="nucleotide sequence ID" value="NZ_CP072643.1"/>
</dbReference>
<proteinExistence type="predicted"/>
<organism evidence="2 3">
    <name type="scientific">Chloracidobacterium sp. N</name>
    <dbReference type="NCBI Taxonomy" id="2821540"/>
    <lineage>
        <taxon>Bacteria</taxon>
        <taxon>Pseudomonadati</taxon>
        <taxon>Acidobacteriota</taxon>
        <taxon>Terriglobia</taxon>
        <taxon>Terriglobales</taxon>
        <taxon>Acidobacteriaceae</taxon>
        <taxon>Chloracidobacterium</taxon>
        <taxon>Chloracidobacterium aggregatum</taxon>
    </lineage>
</organism>
<feature type="transmembrane region" description="Helical" evidence="1">
    <location>
        <begin position="100"/>
        <end position="128"/>
    </location>
</feature>
<evidence type="ECO:0000313" key="3">
    <source>
        <dbReference type="Proteomes" id="UP000677668"/>
    </source>
</evidence>
<dbReference type="Proteomes" id="UP000677668">
    <property type="component" value="Chromosome 2"/>
</dbReference>
<feature type="transmembrane region" description="Helical" evidence="1">
    <location>
        <begin position="347"/>
        <end position="369"/>
    </location>
</feature>
<reference evidence="2 3" key="1">
    <citation type="submission" date="2021-03" db="EMBL/GenBank/DDBJ databases">
        <title>Genomic and phenotypic characterization of Chloracidobacterium isolates provides evidence for multiple species.</title>
        <authorList>
            <person name="Saini M.K."/>
            <person name="Costas A.M.G."/>
            <person name="Tank M."/>
            <person name="Bryant D.A."/>
        </authorList>
    </citation>
    <scope>NUCLEOTIDE SEQUENCE [LARGE SCALE GENOMIC DNA]</scope>
    <source>
        <strain evidence="2 3">N</strain>
    </source>
</reference>
<evidence type="ECO:0000313" key="2">
    <source>
        <dbReference type="EMBL" id="QUV95116.1"/>
    </source>
</evidence>
<protein>
    <submittedName>
        <fullName evidence="2">Uncharacterized protein</fullName>
    </submittedName>
</protein>
<keyword evidence="1" id="KW-0472">Membrane</keyword>
<dbReference type="PANTHER" id="PTHR47380:SF4">
    <property type="entry name" value="OS02G0533000 PROTEIN"/>
    <property type="match status" value="1"/>
</dbReference>
<dbReference type="EMBL" id="CP072643">
    <property type="protein sequence ID" value="QUV95116.1"/>
    <property type="molecule type" value="Genomic_DNA"/>
</dbReference>
<keyword evidence="1" id="KW-1133">Transmembrane helix</keyword>
<keyword evidence="1" id="KW-0812">Transmembrane</keyword>
<feature type="transmembrane region" description="Helical" evidence="1">
    <location>
        <begin position="320"/>
        <end position="341"/>
    </location>
</feature>
<name>A0ABX8B7Q4_9BACT</name>
<gene>
    <name evidence="2" type="ORF">J8C05_13915</name>
</gene>
<evidence type="ECO:0000256" key="1">
    <source>
        <dbReference type="SAM" id="Phobius"/>
    </source>
</evidence>
<dbReference type="InterPro" id="IPR044200">
    <property type="entry name" value="At5g03900-like"/>
</dbReference>
<sequence length="482" mass="55113">MTNLTPAERFSVMERRLAEGAKRLTLTEAAATTGLSIDEAEAALRELLMRYDCVLQVTENGDLIYDFGPRLHRRDEKSFREYLDEFLELLWKGFVLFFKAWIAITLVVYFLIFLTILVMAVIALLFAGGNKSKGRRSRSAAPFHLIYYAARLFVAIFDWGTAATTTTYQTDQHGYRYATYQPKSAPLSPFQPKNAQTAQPAKKSFIASVYDFVFGPPRVTRDPLENQKEIAAYVRRNKGILFVSEIKALTGLDSTPAALLFSDCIGRFQGDIRISDRKLMYGLFDRLLRTAGEDEGRIVYYWDEYEPPHFLTGNTPQMNVLIVFLNGFNLLFSLIILSGAFEEALSVFWLGTVPLLFSVIFFAVPLLRLPVVLWREARRNAENQRRRVMRAIFLNRGRAQTPEQVLHIVNQPSGPEPLSKKTVEDILARLVRDLPGEIRTDAQGQVLYEFPIITLELEEAERLRAQRRVERDLGKVVFDSRQ</sequence>
<accession>A0ABX8B7Q4</accession>